<organism evidence="8 9">
    <name type="scientific">Amycolatopsis pithecellobii</name>
    <dbReference type="NCBI Taxonomy" id="664692"/>
    <lineage>
        <taxon>Bacteria</taxon>
        <taxon>Bacillati</taxon>
        <taxon>Actinomycetota</taxon>
        <taxon>Actinomycetes</taxon>
        <taxon>Pseudonocardiales</taxon>
        <taxon>Pseudonocardiaceae</taxon>
        <taxon>Amycolatopsis</taxon>
    </lineage>
</organism>
<feature type="transmembrane region" description="Helical" evidence="6">
    <location>
        <begin position="159"/>
        <end position="178"/>
    </location>
</feature>
<dbReference type="SUPFAM" id="SSF103473">
    <property type="entry name" value="MFS general substrate transporter"/>
    <property type="match status" value="1"/>
</dbReference>
<dbReference type="Proteomes" id="UP000440096">
    <property type="component" value="Unassembled WGS sequence"/>
</dbReference>
<dbReference type="PANTHER" id="PTHR43124">
    <property type="entry name" value="PURINE EFFLUX PUMP PBUE"/>
    <property type="match status" value="1"/>
</dbReference>
<dbReference type="Gene3D" id="1.20.1250.20">
    <property type="entry name" value="MFS general substrate transporter like domains"/>
    <property type="match status" value="2"/>
</dbReference>
<dbReference type="InterPro" id="IPR020846">
    <property type="entry name" value="MFS_dom"/>
</dbReference>
<keyword evidence="2" id="KW-1003">Cell membrane</keyword>
<evidence type="ECO:0000256" key="4">
    <source>
        <dbReference type="ARBA" id="ARBA00022989"/>
    </source>
</evidence>
<feature type="transmembrane region" description="Helical" evidence="6">
    <location>
        <begin position="99"/>
        <end position="121"/>
    </location>
</feature>
<dbReference type="OrthoDB" id="9814237at2"/>
<feature type="transmembrane region" description="Helical" evidence="6">
    <location>
        <begin position="322"/>
        <end position="342"/>
    </location>
</feature>
<dbReference type="Pfam" id="PF07690">
    <property type="entry name" value="MFS_1"/>
    <property type="match status" value="1"/>
</dbReference>
<feature type="domain" description="Major facilitator superfamily (MFS) profile" evidence="7">
    <location>
        <begin position="2"/>
        <end position="378"/>
    </location>
</feature>
<gene>
    <name evidence="8" type="ORF">GKO32_05060</name>
</gene>
<feature type="transmembrane region" description="Helical" evidence="6">
    <location>
        <begin position="70"/>
        <end position="93"/>
    </location>
</feature>
<evidence type="ECO:0000256" key="6">
    <source>
        <dbReference type="SAM" id="Phobius"/>
    </source>
</evidence>
<evidence type="ECO:0000313" key="8">
    <source>
        <dbReference type="EMBL" id="MTD53352.1"/>
    </source>
</evidence>
<dbReference type="PANTHER" id="PTHR43124:SF8">
    <property type="entry name" value="INNER MEMBRANE TRANSPORT PROTEIN YDHP"/>
    <property type="match status" value="1"/>
</dbReference>
<protein>
    <submittedName>
        <fullName evidence="8">MFS transporter</fullName>
    </submittedName>
</protein>
<dbReference type="InterPro" id="IPR050189">
    <property type="entry name" value="MFS_Efflux_Transporters"/>
</dbReference>
<dbReference type="InterPro" id="IPR011701">
    <property type="entry name" value="MFS"/>
</dbReference>
<feature type="transmembrane region" description="Helical" evidence="6">
    <location>
        <begin position="290"/>
        <end position="310"/>
    </location>
</feature>
<dbReference type="GO" id="GO:0022857">
    <property type="term" value="F:transmembrane transporter activity"/>
    <property type="evidence" value="ECO:0007669"/>
    <property type="project" value="InterPro"/>
</dbReference>
<reference evidence="8 9" key="1">
    <citation type="submission" date="2019-11" db="EMBL/GenBank/DDBJ databases">
        <title>Draft genome of Amycolatopsis RM579.</title>
        <authorList>
            <person name="Duangmal K."/>
            <person name="Mingma R."/>
        </authorList>
    </citation>
    <scope>NUCLEOTIDE SEQUENCE [LARGE SCALE GENOMIC DNA]</scope>
    <source>
        <strain evidence="8 9">RM579</strain>
    </source>
</reference>
<dbReference type="PROSITE" id="PS50850">
    <property type="entry name" value="MFS"/>
    <property type="match status" value="1"/>
</dbReference>
<evidence type="ECO:0000256" key="1">
    <source>
        <dbReference type="ARBA" id="ARBA00004651"/>
    </source>
</evidence>
<proteinExistence type="predicted"/>
<dbReference type="EMBL" id="WMBA01000005">
    <property type="protein sequence ID" value="MTD53352.1"/>
    <property type="molecule type" value="Genomic_DNA"/>
</dbReference>
<feature type="transmembrane region" description="Helical" evidence="6">
    <location>
        <begin position="128"/>
        <end position="147"/>
    </location>
</feature>
<keyword evidence="9" id="KW-1185">Reference proteome</keyword>
<evidence type="ECO:0000256" key="2">
    <source>
        <dbReference type="ARBA" id="ARBA00022475"/>
    </source>
</evidence>
<dbReference type="GO" id="GO:0005886">
    <property type="term" value="C:plasma membrane"/>
    <property type="evidence" value="ECO:0007669"/>
    <property type="project" value="UniProtKB-SubCell"/>
</dbReference>
<comment type="caution">
    <text evidence="8">The sequence shown here is derived from an EMBL/GenBank/DDBJ whole genome shotgun (WGS) entry which is preliminary data.</text>
</comment>
<evidence type="ECO:0000313" key="9">
    <source>
        <dbReference type="Proteomes" id="UP000440096"/>
    </source>
</evidence>
<dbReference type="InterPro" id="IPR036259">
    <property type="entry name" value="MFS_trans_sf"/>
</dbReference>
<dbReference type="AlphaFoldDB" id="A0A6N7YMV7"/>
<feature type="transmembrane region" description="Helical" evidence="6">
    <location>
        <begin position="229"/>
        <end position="254"/>
    </location>
</feature>
<accession>A0A6N7YMV7</accession>
<keyword evidence="4 6" id="KW-1133">Transmembrane helix</keyword>
<name>A0A6N7YMV7_9PSEU</name>
<feature type="transmembrane region" description="Helical" evidence="6">
    <location>
        <begin position="40"/>
        <end position="63"/>
    </location>
</feature>
<feature type="transmembrane region" description="Helical" evidence="6">
    <location>
        <begin position="354"/>
        <end position="375"/>
    </location>
</feature>
<keyword evidence="3 6" id="KW-0812">Transmembrane</keyword>
<evidence type="ECO:0000259" key="7">
    <source>
        <dbReference type="PROSITE" id="PS50850"/>
    </source>
</evidence>
<sequence>MPFAIFVLAATVFSMNTTEVMVSGLVPGLTQEFGVSVAAVGYLVSAYAVGMAIGAPILTVGMLRFSRKAALIGLVATFVAGQTIAALAPAYAVLFGARILTALAAGAFFGTAASVCVSLVGAQNRGRALSVVFGGLMVAQVAGLPAATFAQQHLGWRASFWGVDGLALVCLIAIVAAVPRTPAPGRIDIRAELGAFRNGRLWVAYATNALSVGAVFATFSYLFPVLTELSGFSAAAVPLLFLVYGLATVIGNIVVGRLADRHNVGVLAYGQLALVIVLACFAVFAGDKVAAVCCLVVLGLVGLPLSSARGARIMAVSNNRPLISTVATSMVNVGIILGPWLGGLALGSRLSYHAPMWIGAVLAIAGLLSVVPAVLETRRATGEPALVRR</sequence>
<dbReference type="RefSeq" id="WP_154755600.1">
    <property type="nucleotide sequence ID" value="NZ_WMBA01000005.1"/>
</dbReference>
<dbReference type="CDD" id="cd17324">
    <property type="entry name" value="MFS_NepI_like"/>
    <property type="match status" value="1"/>
</dbReference>
<evidence type="ECO:0000256" key="3">
    <source>
        <dbReference type="ARBA" id="ARBA00022692"/>
    </source>
</evidence>
<feature type="transmembrane region" description="Helical" evidence="6">
    <location>
        <begin position="199"/>
        <end position="223"/>
    </location>
</feature>
<keyword evidence="5 6" id="KW-0472">Membrane</keyword>
<evidence type="ECO:0000256" key="5">
    <source>
        <dbReference type="ARBA" id="ARBA00023136"/>
    </source>
</evidence>
<comment type="subcellular location">
    <subcellularLocation>
        <location evidence="1">Cell membrane</location>
        <topology evidence="1">Multi-pass membrane protein</topology>
    </subcellularLocation>
</comment>
<feature type="transmembrane region" description="Helical" evidence="6">
    <location>
        <begin position="266"/>
        <end position="284"/>
    </location>
</feature>